<dbReference type="Pfam" id="PF12796">
    <property type="entry name" value="Ank_2"/>
    <property type="match status" value="1"/>
</dbReference>
<dbReference type="Gene3D" id="2.30.29.30">
    <property type="entry name" value="Pleckstrin-homology domain (PH domain)/Phosphotyrosine-binding domain (PTB)"/>
    <property type="match status" value="1"/>
</dbReference>
<dbReference type="SMART" id="SM00233">
    <property type="entry name" value="PH"/>
    <property type="match status" value="1"/>
</dbReference>
<dbReference type="GO" id="GO:0032934">
    <property type="term" value="F:sterol binding"/>
    <property type="evidence" value="ECO:0007669"/>
    <property type="project" value="TreeGrafter"/>
</dbReference>
<evidence type="ECO:0000313" key="9">
    <source>
        <dbReference type="EMBL" id="ORX68815.1"/>
    </source>
</evidence>
<keyword evidence="4" id="KW-0445">Lipid transport</keyword>
<feature type="compositionally biased region" description="Low complexity" evidence="7">
    <location>
        <begin position="604"/>
        <end position="628"/>
    </location>
</feature>
<feature type="region of interest" description="Disordered" evidence="7">
    <location>
        <begin position="587"/>
        <end position="630"/>
    </location>
</feature>
<feature type="domain" description="PH" evidence="8">
    <location>
        <begin position="257"/>
        <end position="351"/>
    </location>
</feature>
<feature type="region of interest" description="Disordered" evidence="7">
    <location>
        <begin position="1067"/>
        <end position="1089"/>
    </location>
</feature>
<keyword evidence="10" id="KW-1185">Reference proteome</keyword>
<dbReference type="SUPFAM" id="SSF48403">
    <property type="entry name" value="Ankyrin repeat"/>
    <property type="match status" value="1"/>
</dbReference>
<dbReference type="OrthoDB" id="1854502at2759"/>
<dbReference type="AlphaFoldDB" id="A0A1Y1W616"/>
<sequence length="1089" mass="120290">MSSGDGQALPNETGRAVRYLDALEIFTKGDFERVKSIIPRWMDSYDRGAAEPHDAAIAHSTPLHLAVQCAKRDMIVQLLEFDAPKVPIDAADKQGMTALHLAAKAGRKDVVKVLLRHGADDMLLDASGQDALAYATEPDVAAVIQDHRSELVRSTTARLLALARAGGDVQEMLDDAAVAARVNLAARDSETGGTLLHVAVQQNNVGLAKWAITQGVDVFAKDGDGALADKYATTPAMTELLGQAPMGNARTALSGSAPKLSGQLHKWTNYASGWKQRWFELEAGVLSYYKDKADADASCRGAINLRIARIVMAKDRTQFEVHGKGSIRYRLKAKDAAVAKQWVHMLNLSKQWALENHKHPAESERTLGYSHRGSVSTASVPADDTAPAEPPVRERSGSQSRQSKVGSAASSILSSESDDELFMARDDFSAALSEVKAQLFLQGQLLDSLQDAAPQYHEMAARTTRQLTLLLGQVEQAYKACNNAWQTKMRKEQERIDMLADSLRTAVVNSNSLIDTIRTKGQTPISSAPVTPVATEGPQGLEARDICSAAFASDIAEPVDDDEDEDDDSDFADATDEFFDAVTSAVAQGSMPSAGEKPEDTVPEPDTAPDAAPEATPETTPEATPSADLTHLSGYSLPVRIRNELPEIKKGGPSLNLWSIIKGAIGKDLSKISVPVFFNEPSSFLQRFTEDMEYCDLLEIATLLRRSEDRTLFVAGFAMSNYASTFGRIAKPFNPLLGETFEYVRRDKKYRALSEQVEHHPPISACWVEGKNYTYHADTNIRSKFNGGSLTVVPTGVCHVTLKLPLAFLERDADAGTPKQEAHIHEGYFTEHYTWDKLTTNVNGIMIANFWIEHVGDLNVRNHRTGDLTKITFMQSNWMGKNKFRVTGEARNRQGSIVHEIAGDWTSKLVAKPVGHRGDSEATDIPRPQYMDDAATLGDAVRFAESNSLELPQRPFVLWKANARGENAYHLTNFAVSLNDKPAGLEPYLCPTDSRFRPDQRAMETGEYELADREKSRLENKQRATRRRREQGELKPWKPRWFVKDTDKDSGESYWRFTGEYWAERERAAKHQTSGPPKIEAWEDVEDIF</sequence>
<dbReference type="PANTHER" id="PTHR10972">
    <property type="entry name" value="OXYSTEROL-BINDING PROTEIN-RELATED"/>
    <property type="match status" value="1"/>
</dbReference>
<dbReference type="InterPro" id="IPR001849">
    <property type="entry name" value="PH_domain"/>
</dbReference>
<evidence type="ECO:0000256" key="6">
    <source>
        <dbReference type="PROSITE-ProRule" id="PRU00023"/>
    </source>
</evidence>
<dbReference type="InterPro" id="IPR002110">
    <property type="entry name" value="Ankyrin_rpt"/>
</dbReference>
<proteinExistence type="inferred from homology"/>
<dbReference type="PROSITE" id="PS50297">
    <property type="entry name" value="ANK_REP_REGION"/>
    <property type="match status" value="2"/>
</dbReference>
<dbReference type="GO" id="GO:0034727">
    <property type="term" value="P:piecemeal microautophagy of the nucleus"/>
    <property type="evidence" value="ECO:0007669"/>
    <property type="project" value="TreeGrafter"/>
</dbReference>
<protein>
    <recommendedName>
        <fullName evidence="8">PH domain-containing protein</fullName>
    </recommendedName>
</protein>
<name>A0A1Y1W616_9FUNG</name>
<evidence type="ECO:0000313" key="10">
    <source>
        <dbReference type="Proteomes" id="UP000193922"/>
    </source>
</evidence>
<dbReference type="Pfam" id="PF00169">
    <property type="entry name" value="PH"/>
    <property type="match status" value="1"/>
</dbReference>
<keyword evidence="2" id="KW-0813">Transport</keyword>
<comment type="similarity">
    <text evidence="1">Belongs to the OSBP family.</text>
</comment>
<dbReference type="RefSeq" id="XP_040742597.1">
    <property type="nucleotide sequence ID" value="XM_040890454.1"/>
</dbReference>
<evidence type="ECO:0000256" key="1">
    <source>
        <dbReference type="ARBA" id="ARBA00008842"/>
    </source>
</evidence>
<feature type="repeat" description="ANK" evidence="6">
    <location>
        <begin position="191"/>
        <end position="223"/>
    </location>
</feature>
<dbReference type="STRING" id="61395.A0A1Y1W616"/>
<dbReference type="GO" id="GO:0030011">
    <property type="term" value="P:maintenance of cell polarity"/>
    <property type="evidence" value="ECO:0007669"/>
    <property type="project" value="TreeGrafter"/>
</dbReference>
<dbReference type="Gene3D" id="3.30.70.3490">
    <property type="match status" value="1"/>
</dbReference>
<evidence type="ECO:0000256" key="4">
    <source>
        <dbReference type="ARBA" id="ARBA00023055"/>
    </source>
</evidence>
<dbReference type="Gene3D" id="2.40.160.120">
    <property type="match status" value="1"/>
</dbReference>
<dbReference type="GO" id="GO:0006869">
    <property type="term" value="P:lipid transport"/>
    <property type="evidence" value="ECO:0007669"/>
    <property type="project" value="UniProtKB-KW"/>
</dbReference>
<dbReference type="GeneID" id="63807102"/>
<accession>A0A1Y1W616</accession>
<dbReference type="Gene3D" id="1.25.40.20">
    <property type="entry name" value="Ankyrin repeat-containing domain"/>
    <property type="match status" value="2"/>
</dbReference>
<dbReference type="Proteomes" id="UP000193922">
    <property type="component" value="Unassembled WGS sequence"/>
</dbReference>
<organism evidence="9 10">
    <name type="scientific">Linderina pennispora</name>
    <dbReference type="NCBI Taxonomy" id="61395"/>
    <lineage>
        <taxon>Eukaryota</taxon>
        <taxon>Fungi</taxon>
        <taxon>Fungi incertae sedis</taxon>
        <taxon>Zoopagomycota</taxon>
        <taxon>Kickxellomycotina</taxon>
        <taxon>Kickxellomycetes</taxon>
        <taxon>Kickxellales</taxon>
        <taxon>Kickxellaceae</taxon>
        <taxon>Linderina</taxon>
    </lineage>
</organism>
<feature type="region of interest" description="Disordered" evidence="7">
    <location>
        <begin position="357"/>
        <end position="412"/>
    </location>
</feature>
<evidence type="ECO:0000256" key="2">
    <source>
        <dbReference type="ARBA" id="ARBA00022448"/>
    </source>
</evidence>
<dbReference type="SMART" id="SM00248">
    <property type="entry name" value="ANK"/>
    <property type="match status" value="3"/>
</dbReference>
<dbReference type="GO" id="GO:0005829">
    <property type="term" value="C:cytosol"/>
    <property type="evidence" value="ECO:0007669"/>
    <property type="project" value="TreeGrafter"/>
</dbReference>
<dbReference type="GO" id="GO:0006897">
    <property type="term" value="P:endocytosis"/>
    <property type="evidence" value="ECO:0007669"/>
    <property type="project" value="TreeGrafter"/>
</dbReference>
<evidence type="ECO:0000256" key="3">
    <source>
        <dbReference type="ARBA" id="ARBA00022553"/>
    </source>
</evidence>
<dbReference type="GO" id="GO:0006887">
    <property type="term" value="P:exocytosis"/>
    <property type="evidence" value="ECO:0007669"/>
    <property type="project" value="TreeGrafter"/>
</dbReference>
<dbReference type="GO" id="GO:0005635">
    <property type="term" value="C:nuclear envelope"/>
    <property type="evidence" value="ECO:0007669"/>
    <property type="project" value="TreeGrafter"/>
</dbReference>
<dbReference type="InterPro" id="IPR000648">
    <property type="entry name" value="Oxysterol-bd"/>
</dbReference>
<dbReference type="PROSITE" id="PS50088">
    <property type="entry name" value="ANK_REPEAT"/>
    <property type="match status" value="2"/>
</dbReference>
<dbReference type="GO" id="GO:0005886">
    <property type="term" value="C:plasma membrane"/>
    <property type="evidence" value="ECO:0007669"/>
    <property type="project" value="TreeGrafter"/>
</dbReference>
<evidence type="ECO:0000256" key="5">
    <source>
        <dbReference type="ARBA" id="ARBA00023121"/>
    </source>
</evidence>
<keyword evidence="5" id="KW-0446">Lipid-binding</keyword>
<dbReference type="InterPro" id="IPR011993">
    <property type="entry name" value="PH-like_dom_sf"/>
</dbReference>
<dbReference type="SUPFAM" id="SSF144000">
    <property type="entry name" value="Oxysterol-binding protein-like"/>
    <property type="match status" value="1"/>
</dbReference>
<dbReference type="PROSITE" id="PS50003">
    <property type="entry name" value="PH_DOMAIN"/>
    <property type="match status" value="1"/>
</dbReference>
<dbReference type="EMBL" id="MCFD01000009">
    <property type="protein sequence ID" value="ORX68815.1"/>
    <property type="molecule type" value="Genomic_DNA"/>
</dbReference>
<dbReference type="SUPFAM" id="SSF50729">
    <property type="entry name" value="PH domain-like"/>
    <property type="match status" value="1"/>
</dbReference>
<keyword evidence="6" id="KW-0040">ANK repeat</keyword>
<comment type="caution">
    <text evidence="9">The sequence shown here is derived from an EMBL/GenBank/DDBJ whole genome shotgun (WGS) entry which is preliminary data.</text>
</comment>
<dbReference type="PANTHER" id="PTHR10972:SF205">
    <property type="entry name" value="OXYSTEROL-BINDING PROTEIN 1"/>
    <property type="match status" value="1"/>
</dbReference>
<dbReference type="GO" id="GO:0097038">
    <property type="term" value="C:perinuclear endoplasmic reticulum"/>
    <property type="evidence" value="ECO:0007669"/>
    <property type="project" value="TreeGrafter"/>
</dbReference>
<keyword evidence="3" id="KW-0597">Phosphoprotein</keyword>
<dbReference type="InterPro" id="IPR036770">
    <property type="entry name" value="Ankyrin_rpt-contain_sf"/>
</dbReference>
<feature type="repeat" description="ANK" evidence="6">
    <location>
        <begin position="94"/>
        <end position="126"/>
    </location>
</feature>
<evidence type="ECO:0000256" key="7">
    <source>
        <dbReference type="SAM" id="MobiDB-lite"/>
    </source>
</evidence>
<gene>
    <name evidence="9" type="ORF">DL89DRAFT_294005</name>
</gene>
<dbReference type="Pfam" id="PF01237">
    <property type="entry name" value="Oxysterol_BP"/>
    <property type="match status" value="1"/>
</dbReference>
<reference evidence="9 10" key="1">
    <citation type="submission" date="2016-07" db="EMBL/GenBank/DDBJ databases">
        <title>Pervasive Adenine N6-methylation of Active Genes in Fungi.</title>
        <authorList>
            <consortium name="DOE Joint Genome Institute"/>
            <person name="Mondo S.J."/>
            <person name="Dannebaum R.O."/>
            <person name="Kuo R.C."/>
            <person name="Labutti K."/>
            <person name="Haridas S."/>
            <person name="Kuo A."/>
            <person name="Salamov A."/>
            <person name="Ahrendt S.R."/>
            <person name="Lipzen A."/>
            <person name="Sullivan W."/>
            <person name="Andreopoulos W.B."/>
            <person name="Clum A."/>
            <person name="Lindquist E."/>
            <person name="Daum C."/>
            <person name="Ramamoorthy G.K."/>
            <person name="Gryganskyi A."/>
            <person name="Culley D."/>
            <person name="Magnuson J.K."/>
            <person name="James T.Y."/>
            <person name="O'Malley M.A."/>
            <person name="Stajich J.E."/>
            <person name="Spatafora J.W."/>
            <person name="Visel A."/>
            <person name="Grigoriev I.V."/>
        </authorList>
    </citation>
    <scope>NUCLEOTIDE SEQUENCE [LARGE SCALE GENOMIC DNA]</scope>
    <source>
        <strain evidence="9 10">ATCC 12442</strain>
    </source>
</reference>
<dbReference type="InterPro" id="IPR037239">
    <property type="entry name" value="OSBP_sf"/>
</dbReference>
<evidence type="ECO:0000259" key="8">
    <source>
        <dbReference type="PROSITE" id="PS50003"/>
    </source>
</evidence>